<organism evidence="1 2">
    <name type="scientific">Shewanella nanhaiensis</name>
    <dbReference type="NCBI Taxonomy" id="2864872"/>
    <lineage>
        <taxon>Bacteria</taxon>
        <taxon>Pseudomonadati</taxon>
        <taxon>Pseudomonadota</taxon>
        <taxon>Gammaproteobacteria</taxon>
        <taxon>Alteromonadales</taxon>
        <taxon>Shewanellaceae</taxon>
        <taxon>Shewanella</taxon>
    </lineage>
</organism>
<evidence type="ECO:0000313" key="2">
    <source>
        <dbReference type="Proteomes" id="UP001195963"/>
    </source>
</evidence>
<accession>A0ABS7E974</accession>
<comment type="caution">
    <text evidence="1">The sequence shown here is derived from an EMBL/GenBank/DDBJ whole genome shotgun (WGS) entry which is preliminary data.</text>
</comment>
<reference evidence="1 2" key="1">
    <citation type="submission" date="2021-07" db="EMBL/GenBank/DDBJ databases">
        <title>Shewanella sp. nov, isolated from SCS.</title>
        <authorList>
            <person name="Cao W.R."/>
        </authorList>
    </citation>
    <scope>NUCLEOTIDE SEQUENCE [LARGE SCALE GENOMIC DNA]</scope>
    <source>
        <strain evidence="1 2">NR704-98</strain>
    </source>
</reference>
<proteinExistence type="predicted"/>
<dbReference type="Proteomes" id="UP001195963">
    <property type="component" value="Unassembled WGS sequence"/>
</dbReference>
<keyword evidence="2" id="KW-1185">Reference proteome</keyword>
<dbReference type="RefSeq" id="WP_220111100.1">
    <property type="nucleotide sequence ID" value="NZ_JAHZST010000016.1"/>
</dbReference>
<name>A0ABS7E974_9GAMM</name>
<sequence>MFQKQSLEKMQIMLLTDLDMNVMMDLLSGSSVYTQHVEQNTIKTAKSIENDQTLTEDQKQIQLEFLSDDINYAQEAQELAEELAIIGLYKTIEVRIAKAAKASKLFSNKKINELYITDKLTEHFNAIGIDVESILHFDKFKELKLLNNCLKHSGEVNQTLADLEPSKWTKGEKITKFATHFYYLLEPNMMFLNNLGSELRSKL</sequence>
<gene>
    <name evidence="1" type="ORF">K0625_18840</name>
</gene>
<protein>
    <submittedName>
        <fullName evidence="1">Uncharacterized protein</fullName>
    </submittedName>
</protein>
<dbReference type="EMBL" id="JAHZST010000016">
    <property type="protein sequence ID" value="MBW8185701.1"/>
    <property type="molecule type" value="Genomic_DNA"/>
</dbReference>
<evidence type="ECO:0000313" key="1">
    <source>
        <dbReference type="EMBL" id="MBW8185701.1"/>
    </source>
</evidence>